<feature type="domain" description="G-protein coupled receptors family 1 profile" evidence="7">
    <location>
        <begin position="89"/>
        <end position="363"/>
    </location>
</feature>
<feature type="transmembrane region" description="Helical" evidence="6">
    <location>
        <begin position="300"/>
        <end position="322"/>
    </location>
</feature>
<dbReference type="Gene3D" id="1.20.1070.10">
    <property type="entry name" value="Rhodopsin 7-helix transmembrane proteins"/>
    <property type="match status" value="1"/>
</dbReference>
<feature type="transmembrane region" description="Helical" evidence="6">
    <location>
        <begin position="148"/>
        <end position="174"/>
    </location>
</feature>
<evidence type="ECO:0000256" key="5">
    <source>
        <dbReference type="SAM" id="MobiDB-lite"/>
    </source>
</evidence>
<keyword evidence="9" id="KW-1185">Reference proteome</keyword>
<dbReference type="AlphaFoldDB" id="A0AAD4N758"/>
<evidence type="ECO:0000256" key="6">
    <source>
        <dbReference type="SAM" id="Phobius"/>
    </source>
</evidence>
<organism evidence="8 9">
    <name type="scientific">Ditylenchus destructor</name>
    <dbReference type="NCBI Taxonomy" id="166010"/>
    <lineage>
        <taxon>Eukaryota</taxon>
        <taxon>Metazoa</taxon>
        <taxon>Ecdysozoa</taxon>
        <taxon>Nematoda</taxon>
        <taxon>Chromadorea</taxon>
        <taxon>Rhabditida</taxon>
        <taxon>Tylenchina</taxon>
        <taxon>Tylenchomorpha</taxon>
        <taxon>Sphaerularioidea</taxon>
        <taxon>Anguinidae</taxon>
        <taxon>Anguininae</taxon>
        <taxon>Ditylenchus</taxon>
    </lineage>
</organism>
<dbReference type="PANTHER" id="PTHR46709">
    <property type="entry name" value="PROTEIN CBG23488-RELATED"/>
    <property type="match status" value="1"/>
</dbReference>
<evidence type="ECO:0000256" key="1">
    <source>
        <dbReference type="ARBA" id="ARBA00004370"/>
    </source>
</evidence>
<evidence type="ECO:0000256" key="4">
    <source>
        <dbReference type="ARBA" id="ARBA00023136"/>
    </source>
</evidence>
<dbReference type="EMBL" id="JAKKPZ010000014">
    <property type="protein sequence ID" value="KAI1713999.1"/>
    <property type="molecule type" value="Genomic_DNA"/>
</dbReference>
<evidence type="ECO:0000256" key="3">
    <source>
        <dbReference type="ARBA" id="ARBA00022989"/>
    </source>
</evidence>
<dbReference type="PROSITE" id="PS50262">
    <property type="entry name" value="G_PROTEIN_RECEP_F1_2"/>
    <property type="match status" value="1"/>
</dbReference>
<evidence type="ECO:0000313" key="9">
    <source>
        <dbReference type="Proteomes" id="UP001201812"/>
    </source>
</evidence>
<evidence type="ECO:0000256" key="2">
    <source>
        <dbReference type="ARBA" id="ARBA00022692"/>
    </source>
</evidence>
<keyword evidence="8" id="KW-0675">Receptor</keyword>
<dbReference type="Pfam" id="PF00001">
    <property type="entry name" value="7tm_1"/>
    <property type="match status" value="1"/>
</dbReference>
<dbReference type="Proteomes" id="UP001201812">
    <property type="component" value="Unassembled WGS sequence"/>
</dbReference>
<dbReference type="PRINTS" id="PR00237">
    <property type="entry name" value="GPCRRHODOPSN"/>
</dbReference>
<dbReference type="CDD" id="cd14978">
    <property type="entry name" value="7tmA_FMRFamide_R-like"/>
    <property type="match status" value="1"/>
</dbReference>
<keyword evidence="3 6" id="KW-1133">Transmembrane helix</keyword>
<evidence type="ECO:0000259" key="7">
    <source>
        <dbReference type="PROSITE" id="PS50262"/>
    </source>
</evidence>
<feature type="region of interest" description="Disordered" evidence="5">
    <location>
        <begin position="522"/>
        <end position="558"/>
    </location>
</feature>
<sequence length="579" mass="65272">MDDSIADLLNYLDNGGSLPTLNNTDFLSESTAFIPTTSALIMANDTSAMNVTESGMPAYCIFEQPPLTDVRFWIVTVFGTCVSLVSIVQNAFFFYLFSTRKHHRTTYNMYMMFLAMADIFVSAAYVLLMSMNVLSDYLVSPTLVRIWFSYMVPILTVSHCGITSSCFLILAATFERYCLTMNSKYIRFVQKNRKFIVLFAIFFGVLSKGTICFEFKITYLEECAGEITEIRLEFADFVYDTPYNTVWRFWYRNFVTVFFPFFALLFLNIRIVRALSRNEKFGGCYTTNSKQFKRKKVARSATRTTVLVVFTYLISNIINVVLTTWEHIDKMSLLTEYVRMYAIALDLASLMTNMACAFRPIIYLICQPTLRQEVFKVIKKMCSPTTKKSDGNNNHSTLVTDIMYTQDSTNYPSESTILPSSNCVDPGSNHNVNWASPLLPANHQGPPSPIVHMDSNVSDELDLADCLADEQEEESTSSKFANGRLVSVLMPNCAIAPSASALGFGSGAQRNRSVEPASLTLRPTESNGLDAQKRSCSVEPTRSPATTNSPKTPSSSFRNAQREMFKKLFFTTENKETLL</sequence>
<feature type="transmembrane region" description="Helical" evidence="6">
    <location>
        <begin position="249"/>
        <end position="267"/>
    </location>
</feature>
<feature type="transmembrane region" description="Helical" evidence="6">
    <location>
        <begin position="72"/>
        <end position="97"/>
    </location>
</feature>
<reference evidence="8" key="1">
    <citation type="submission" date="2022-01" db="EMBL/GenBank/DDBJ databases">
        <title>Genome Sequence Resource for Two Populations of Ditylenchus destructor, the Migratory Endoparasitic Phytonematode.</title>
        <authorList>
            <person name="Zhang H."/>
            <person name="Lin R."/>
            <person name="Xie B."/>
        </authorList>
    </citation>
    <scope>NUCLEOTIDE SEQUENCE</scope>
    <source>
        <strain evidence="8">BazhouSP</strain>
    </source>
</reference>
<protein>
    <submittedName>
        <fullName evidence="8">7 transmembrane receptor (Rhodopsin family) domain-containing protein</fullName>
    </submittedName>
</protein>
<evidence type="ECO:0000313" key="8">
    <source>
        <dbReference type="EMBL" id="KAI1713999.1"/>
    </source>
</evidence>
<comment type="subcellular location">
    <subcellularLocation>
        <location evidence="1">Membrane</location>
    </subcellularLocation>
</comment>
<keyword evidence="4 6" id="KW-0472">Membrane</keyword>
<comment type="caution">
    <text evidence="8">The sequence shown here is derived from an EMBL/GenBank/DDBJ whole genome shotgun (WGS) entry which is preliminary data.</text>
</comment>
<dbReference type="GO" id="GO:0004930">
    <property type="term" value="F:G protein-coupled receptor activity"/>
    <property type="evidence" value="ECO:0007669"/>
    <property type="project" value="InterPro"/>
</dbReference>
<dbReference type="InterPro" id="IPR017452">
    <property type="entry name" value="GPCR_Rhodpsn_7TM"/>
</dbReference>
<accession>A0AAD4N758</accession>
<gene>
    <name evidence="8" type="ORF">DdX_08885</name>
</gene>
<feature type="transmembrane region" description="Helical" evidence="6">
    <location>
        <begin position="109"/>
        <end position="128"/>
    </location>
</feature>
<name>A0AAD4N758_9BILA</name>
<proteinExistence type="predicted"/>
<feature type="transmembrane region" description="Helical" evidence="6">
    <location>
        <begin position="195"/>
        <end position="211"/>
    </location>
</feature>
<dbReference type="InterPro" id="IPR000276">
    <property type="entry name" value="GPCR_Rhodpsn"/>
</dbReference>
<feature type="transmembrane region" description="Helical" evidence="6">
    <location>
        <begin position="342"/>
        <end position="366"/>
    </location>
</feature>
<keyword evidence="2 6" id="KW-0812">Transmembrane</keyword>
<dbReference type="SUPFAM" id="SSF81321">
    <property type="entry name" value="Family A G protein-coupled receptor-like"/>
    <property type="match status" value="1"/>
</dbReference>
<dbReference type="PANTHER" id="PTHR46709:SF2">
    <property type="entry name" value="G-PROTEIN COUPLED RECEPTORS FAMILY 1 PROFILE DOMAIN-CONTAINING PROTEIN"/>
    <property type="match status" value="1"/>
</dbReference>
<dbReference type="GO" id="GO:0016020">
    <property type="term" value="C:membrane"/>
    <property type="evidence" value="ECO:0007669"/>
    <property type="project" value="UniProtKB-SubCell"/>
</dbReference>